<evidence type="ECO:0000313" key="2">
    <source>
        <dbReference type="EMBL" id="EKM60338.1"/>
    </source>
</evidence>
<dbReference type="HOGENOM" id="CLU_044614_3_0_1"/>
<feature type="transmembrane region" description="Helical" evidence="1">
    <location>
        <begin position="180"/>
        <end position="201"/>
    </location>
</feature>
<keyword evidence="1" id="KW-0472">Membrane</keyword>
<protein>
    <submittedName>
        <fullName evidence="2">Uncharacterized protein</fullName>
    </submittedName>
</protein>
<dbReference type="RefSeq" id="XP_007389806.1">
    <property type="nucleotide sequence ID" value="XM_007389744.1"/>
</dbReference>
<dbReference type="STRING" id="650164.K5W8U7"/>
<dbReference type="OrthoDB" id="3250682at2759"/>
<organism evidence="2 3">
    <name type="scientific">Phanerochaete carnosa (strain HHB-10118-sp)</name>
    <name type="common">White-rot fungus</name>
    <name type="synonym">Peniophora carnosa</name>
    <dbReference type="NCBI Taxonomy" id="650164"/>
    <lineage>
        <taxon>Eukaryota</taxon>
        <taxon>Fungi</taxon>
        <taxon>Dikarya</taxon>
        <taxon>Basidiomycota</taxon>
        <taxon>Agaricomycotina</taxon>
        <taxon>Agaricomycetes</taxon>
        <taxon>Polyporales</taxon>
        <taxon>Phanerochaetaceae</taxon>
        <taxon>Phanerochaete</taxon>
    </lineage>
</organism>
<feature type="transmembrane region" description="Helical" evidence="1">
    <location>
        <begin position="241"/>
        <end position="262"/>
    </location>
</feature>
<keyword evidence="1" id="KW-0812">Transmembrane</keyword>
<feature type="transmembrane region" description="Helical" evidence="1">
    <location>
        <begin position="21"/>
        <end position="40"/>
    </location>
</feature>
<accession>K5W8U7</accession>
<sequence length="338" mass="37117">MAQIPLTTAYLLGLVLETLSYGMYIVLFLFSMYFLVGDGSRKRRGSRMAKSMLFIIIGNVILFATITAGWIIVNIRSFTGFIGHSGDSNWTLMYFASFSGGTTVAIVALYLVETAVADSIMVYRLWIVWQHKRSIMALPGCTYLATLVGGANVIYRMRKLTPNEDFFESPCALTRYQHEYILLGIIVVQDLDSFGGYHLAIQVLNLTSVLQRSVAVFVESALLLTTSSAVLAITYFTHSFALFPCMGIAAPLIGFAYCLIIVRFGLRGAFKADSPTLSSKKIPPLQPSYSNPVAKSAAIDAMHESETVMMGGIEPDAAKTSQTDAVLEWLQTYSPSHV</sequence>
<dbReference type="AlphaFoldDB" id="K5W8U7"/>
<evidence type="ECO:0000256" key="1">
    <source>
        <dbReference type="SAM" id="Phobius"/>
    </source>
</evidence>
<feature type="transmembrane region" description="Helical" evidence="1">
    <location>
        <begin position="213"/>
        <end position="235"/>
    </location>
</feature>
<dbReference type="Proteomes" id="UP000008370">
    <property type="component" value="Unassembled WGS sequence"/>
</dbReference>
<feature type="transmembrane region" description="Helical" evidence="1">
    <location>
        <begin position="52"/>
        <end position="72"/>
    </location>
</feature>
<dbReference type="KEGG" id="pco:PHACADRAFT_189474"/>
<gene>
    <name evidence="2" type="ORF">PHACADRAFT_189474</name>
</gene>
<name>K5W8U7_PHACS</name>
<keyword evidence="3" id="KW-1185">Reference proteome</keyword>
<feature type="transmembrane region" description="Helical" evidence="1">
    <location>
        <begin position="92"/>
        <end position="112"/>
    </location>
</feature>
<keyword evidence="1" id="KW-1133">Transmembrane helix</keyword>
<reference evidence="2 3" key="1">
    <citation type="journal article" date="2012" name="BMC Genomics">
        <title>Comparative genomics of the white-rot fungi, Phanerochaete carnosa and P. chrysosporium, to elucidate the genetic basis of the distinct wood types they colonize.</title>
        <authorList>
            <person name="Suzuki H."/>
            <person name="MacDonald J."/>
            <person name="Syed K."/>
            <person name="Salamov A."/>
            <person name="Hori C."/>
            <person name="Aerts A."/>
            <person name="Henrissat B."/>
            <person name="Wiebenga A."/>
            <person name="vanKuyk P.A."/>
            <person name="Barry K."/>
            <person name="Lindquist E."/>
            <person name="LaButti K."/>
            <person name="Lapidus A."/>
            <person name="Lucas S."/>
            <person name="Coutinho P."/>
            <person name="Gong Y."/>
            <person name="Samejima M."/>
            <person name="Mahadevan R."/>
            <person name="Abou-Zaid M."/>
            <person name="de Vries R.P."/>
            <person name="Igarashi K."/>
            <person name="Yadav J.S."/>
            <person name="Grigoriev I.V."/>
            <person name="Master E.R."/>
        </authorList>
    </citation>
    <scope>NUCLEOTIDE SEQUENCE [LARGE SCALE GENOMIC DNA]</scope>
    <source>
        <strain evidence="2 3">HHB-10118-sp</strain>
    </source>
</reference>
<dbReference type="EMBL" id="JH930468">
    <property type="protein sequence ID" value="EKM60338.1"/>
    <property type="molecule type" value="Genomic_DNA"/>
</dbReference>
<feature type="transmembrane region" description="Helical" evidence="1">
    <location>
        <begin position="133"/>
        <end position="155"/>
    </location>
</feature>
<dbReference type="GeneID" id="18910588"/>
<proteinExistence type="predicted"/>
<dbReference type="InParanoid" id="K5W8U7"/>
<evidence type="ECO:0000313" key="3">
    <source>
        <dbReference type="Proteomes" id="UP000008370"/>
    </source>
</evidence>